<dbReference type="RefSeq" id="WP_371838684.1">
    <property type="nucleotide sequence ID" value="NZ_JBGMEK010000016.1"/>
</dbReference>
<keyword evidence="2" id="KW-1185">Reference proteome</keyword>
<name>A0ABV4NYH2_9GAMM</name>
<gene>
    <name evidence="1" type="ORF">ACCI49_09300</name>
</gene>
<dbReference type="NCBIfam" id="TIGR02243">
    <property type="entry name" value="putative baseplate assembly protein"/>
    <property type="match status" value="1"/>
</dbReference>
<dbReference type="EMBL" id="JBGMEK010000016">
    <property type="protein sequence ID" value="MFA0811115.1"/>
    <property type="molecule type" value="Genomic_DNA"/>
</dbReference>
<proteinExistence type="predicted"/>
<comment type="caution">
    <text evidence="1">The sequence shown here is derived from an EMBL/GenBank/DDBJ whole genome shotgun (WGS) entry which is preliminary data.</text>
</comment>
<evidence type="ECO:0000313" key="2">
    <source>
        <dbReference type="Proteomes" id="UP001569428"/>
    </source>
</evidence>
<organism evidence="1 2">
    <name type="scientific">Microbulbifer epialgicus</name>
    <dbReference type="NCBI Taxonomy" id="393907"/>
    <lineage>
        <taxon>Bacteria</taxon>
        <taxon>Pseudomonadati</taxon>
        <taxon>Pseudomonadota</taxon>
        <taxon>Gammaproteobacteria</taxon>
        <taxon>Cellvibrionales</taxon>
        <taxon>Microbulbiferaceae</taxon>
        <taxon>Microbulbifer</taxon>
    </lineage>
</organism>
<protein>
    <submittedName>
        <fullName evidence="1">Baseplate assembly protein</fullName>
    </submittedName>
</protein>
<sequence>MIYHCCDARRRERLLQAIVDGMAINGIDFLEVLDREAPTDTPPQRTLLLRFLNTAPALVLENFELDGGERITGITLEWLTRGSAPDPALAEPGLITYLGTLTAPDQLLVLRTSSSGDYTNYRLRLVDSPGALNPPPGIDRVLSEVDFSFKVECPTDFDCAPAQYCPEELAEQLVLSYLAKDYHSFRRLMLGRMTQIMPNWRERNIADLGITLVEVLAYTADRLSYAQDAVATESYLTTARRRSSIRRHARLVDYKMHDGANARVWIQLQSEVDDLVIPAGTRFLTRLTGFDPIIDEGDGARIAMNLSPLVFESLHEKTLSASENAMTFYEWSDAECCLPKGATRATLAGDHPSLAIGDVLIFEERLGPRTGRAADADPDVRHVVRLAAVQAGLTDELEGASITEIRWAEEDALPFSFCISSTLDEAAGGGLQRGVSHALGNILLADHGQTISGEVLGTVPRPHLQLLPEAGSTSCDRPEPRSVPPRYRPHLANGPVSQAAPFDEAAPSAYAAASPTTENRKPAIALQSGIAPAPENWFAQPDLLQSMPESSHFVLETEVDGAAFLRFGDDRNGRRPTAGTSFTASYRVGNGRRGNVGADAISHIMTNLSGISAVRNPLPASGGIDPESMESVRQAAPYAYRRQERAVTQEDYAQMAQRHRDVQRAAATFRWNGHGHTVFITVDRYGNRPVTAEFEEELREQLNAVRMAGYDLEIDAPRFVPLEITLFICVHPDHFRSQVRHQVLFVLSAGRNPDGSNGFFHPDRLTFGTPIYLSAIYARVMAIEGVASVEAHTFQRRGGTGTAALEDGVLTFGRLEIAQLENNPNFPERGFLQLEMEGGK</sequence>
<dbReference type="Proteomes" id="UP001569428">
    <property type="component" value="Unassembled WGS sequence"/>
</dbReference>
<dbReference type="InterPro" id="IPR011749">
    <property type="entry name" value="CHP02243"/>
</dbReference>
<reference evidence="1 2" key="1">
    <citation type="submission" date="2024-08" db="EMBL/GenBank/DDBJ databases">
        <authorList>
            <person name="Ishaq N."/>
        </authorList>
    </citation>
    <scope>NUCLEOTIDE SEQUENCE [LARGE SCALE GENOMIC DNA]</scope>
    <source>
        <strain evidence="1 2">DSM 18651</strain>
    </source>
</reference>
<accession>A0ABV4NYH2</accession>
<evidence type="ECO:0000313" key="1">
    <source>
        <dbReference type="EMBL" id="MFA0811115.1"/>
    </source>
</evidence>